<dbReference type="EMBL" id="VYKJ01000015">
    <property type="protein sequence ID" value="KAA8996152.1"/>
    <property type="molecule type" value="Genomic_DNA"/>
</dbReference>
<gene>
    <name evidence="2" type="ORF">FJU30_22575</name>
</gene>
<feature type="transmembrane region" description="Helical" evidence="1">
    <location>
        <begin position="87"/>
        <end position="105"/>
    </location>
</feature>
<dbReference type="AlphaFoldDB" id="A0A5J5FT86"/>
<keyword evidence="3" id="KW-1185">Reference proteome</keyword>
<sequence>MKKHLMIVLATVVAAGLSILALYRWPIALGTLAAWVTTGSFFLQVLHIIRNKDTTGISLGMYAALFFGVSCWTAYGFKVQDVPVMTANGITTLLAALVIALKLYNEREIKPASRRAAAKTKAPLTPNANSLPVAGAGSINSKQL</sequence>
<dbReference type="GO" id="GO:0016020">
    <property type="term" value="C:membrane"/>
    <property type="evidence" value="ECO:0007669"/>
    <property type="project" value="InterPro"/>
</dbReference>
<keyword evidence="1" id="KW-0472">Membrane</keyword>
<keyword evidence="1" id="KW-0812">Transmembrane</keyword>
<comment type="caution">
    <text evidence="2">The sequence shown here is derived from an EMBL/GenBank/DDBJ whole genome shotgun (WGS) entry which is preliminary data.</text>
</comment>
<reference evidence="2 3" key="1">
    <citation type="submission" date="2019-09" db="EMBL/GenBank/DDBJ databases">
        <authorList>
            <person name="Li Y."/>
        </authorList>
    </citation>
    <scope>NUCLEOTIDE SEQUENCE [LARGE SCALE GENOMIC DNA]</scope>
    <source>
        <strain evidence="2 3">L3-3HA</strain>
    </source>
</reference>
<dbReference type="OrthoDB" id="122062at2"/>
<dbReference type="Proteomes" id="UP000335415">
    <property type="component" value="Unassembled WGS sequence"/>
</dbReference>
<proteinExistence type="predicted"/>
<evidence type="ECO:0000313" key="2">
    <source>
        <dbReference type="EMBL" id="KAA8996152.1"/>
    </source>
</evidence>
<organism evidence="2 3">
    <name type="scientific">Affinibrenneria salicis</name>
    <dbReference type="NCBI Taxonomy" id="2590031"/>
    <lineage>
        <taxon>Bacteria</taxon>
        <taxon>Pseudomonadati</taxon>
        <taxon>Pseudomonadota</taxon>
        <taxon>Gammaproteobacteria</taxon>
        <taxon>Enterobacterales</taxon>
        <taxon>Pectobacteriaceae</taxon>
        <taxon>Affinibrenneria</taxon>
    </lineage>
</organism>
<dbReference type="RefSeq" id="WP_150437231.1">
    <property type="nucleotide sequence ID" value="NZ_VYKJ01000015.1"/>
</dbReference>
<keyword evidence="1" id="KW-1133">Transmembrane helix</keyword>
<name>A0A5J5FT86_9GAMM</name>
<feature type="transmembrane region" description="Helical" evidence="1">
    <location>
        <begin position="7"/>
        <end position="26"/>
    </location>
</feature>
<accession>A0A5J5FT86</accession>
<evidence type="ECO:0000256" key="1">
    <source>
        <dbReference type="SAM" id="Phobius"/>
    </source>
</evidence>
<evidence type="ECO:0000313" key="3">
    <source>
        <dbReference type="Proteomes" id="UP000335415"/>
    </source>
</evidence>
<protein>
    <recommendedName>
        <fullName evidence="4">MtN3 and saliva related transmembrane protein</fullName>
    </recommendedName>
</protein>
<dbReference type="Pfam" id="PF03083">
    <property type="entry name" value="MtN3_slv"/>
    <property type="match status" value="1"/>
</dbReference>
<dbReference type="Gene3D" id="1.20.1280.290">
    <property type="match status" value="1"/>
</dbReference>
<feature type="transmembrane region" description="Helical" evidence="1">
    <location>
        <begin position="32"/>
        <end position="49"/>
    </location>
</feature>
<evidence type="ECO:0008006" key="4">
    <source>
        <dbReference type="Google" id="ProtNLM"/>
    </source>
</evidence>
<dbReference type="InterPro" id="IPR004316">
    <property type="entry name" value="SWEET_rpt"/>
</dbReference>
<feature type="transmembrane region" description="Helical" evidence="1">
    <location>
        <begin position="56"/>
        <end position="75"/>
    </location>
</feature>